<dbReference type="SUPFAM" id="SSF52113">
    <property type="entry name" value="BRCT domain"/>
    <property type="match status" value="1"/>
</dbReference>
<keyword evidence="2" id="KW-0227">DNA damage</keyword>
<keyword evidence="3" id="KW-0539">Nucleus</keyword>
<dbReference type="InterPro" id="IPR036420">
    <property type="entry name" value="BRCT_dom_sf"/>
</dbReference>
<evidence type="ECO:0000313" key="7">
    <source>
        <dbReference type="Proteomes" id="UP000585474"/>
    </source>
</evidence>
<dbReference type="PROSITE" id="PS50172">
    <property type="entry name" value="BRCT"/>
    <property type="match status" value="1"/>
</dbReference>
<name>A0A7J0GS88_9ERIC</name>
<feature type="region of interest" description="Disordered" evidence="4">
    <location>
        <begin position="444"/>
        <end position="505"/>
    </location>
</feature>
<dbReference type="CDD" id="cd18432">
    <property type="entry name" value="BRCT_PAXIP1_rpt6_like"/>
    <property type="match status" value="1"/>
</dbReference>
<organism evidence="6 7">
    <name type="scientific">Actinidia rufa</name>
    <dbReference type="NCBI Taxonomy" id="165716"/>
    <lineage>
        <taxon>Eukaryota</taxon>
        <taxon>Viridiplantae</taxon>
        <taxon>Streptophyta</taxon>
        <taxon>Embryophyta</taxon>
        <taxon>Tracheophyta</taxon>
        <taxon>Spermatophyta</taxon>
        <taxon>Magnoliopsida</taxon>
        <taxon>eudicotyledons</taxon>
        <taxon>Gunneridae</taxon>
        <taxon>Pentapetalae</taxon>
        <taxon>asterids</taxon>
        <taxon>Ericales</taxon>
        <taxon>Actinidiaceae</taxon>
        <taxon>Actinidia</taxon>
    </lineage>
</organism>
<feature type="region of interest" description="Disordered" evidence="4">
    <location>
        <begin position="723"/>
        <end position="746"/>
    </location>
</feature>
<dbReference type="PANTHER" id="PTHR23196:SF32">
    <property type="entry name" value="BRCT DOMAIN-CONTAINING DNA REPAIR PROTEIN"/>
    <property type="match status" value="1"/>
</dbReference>
<dbReference type="InterPro" id="IPR001357">
    <property type="entry name" value="BRCT_dom"/>
</dbReference>
<evidence type="ECO:0000313" key="6">
    <source>
        <dbReference type="EMBL" id="GFZ13695.1"/>
    </source>
</evidence>
<feature type="compositionally biased region" description="Basic and acidic residues" evidence="4">
    <location>
        <begin position="723"/>
        <end position="739"/>
    </location>
</feature>
<comment type="caution">
    <text evidence="6">The sequence shown here is derived from an EMBL/GenBank/DDBJ whole genome shotgun (WGS) entry which is preliminary data.</text>
</comment>
<reference evidence="6 7" key="1">
    <citation type="submission" date="2019-07" db="EMBL/GenBank/DDBJ databases">
        <title>De Novo Assembly of kiwifruit Actinidia rufa.</title>
        <authorList>
            <person name="Sugita-Konishi S."/>
            <person name="Sato K."/>
            <person name="Mori E."/>
            <person name="Abe Y."/>
            <person name="Kisaki G."/>
            <person name="Hamano K."/>
            <person name="Suezawa K."/>
            <person name="Otani M."/>
            <person name="Fukuda T."/>
            <person name="Manabe T."/>
            <person name="Gomi K."/>
            <person name="Tabuchi M."/>
            <person name="Akimitsu K."/>
            <person name="Kataoka I."/>
        </authorList>
    </citation>
    <scope>NUCLEOTIDE SEQUENCE [LARGE SCALE GENOMIC DNA]</scope>
    <source>
        <strain evidence="7">cv. Fuchu</strain>
    </source>
</reference>
<feature type="compositionally biased region" description="Basic residues" evidence="4">
    <location>
        <begin position="459"/>
        <end position="477"/>
    </location>
</feature>
<dbReference type="InterPro" id="IPR051579">
    <property type="entry name" value="DDR_Transcriptional_Reg"/>
</dbReference>
<feature type="region of interest" description="Disordered" evidence="4">
    <location>
        <begin position="529"/>
        <end position="596"/>
    </location>
</feature>
<feature type="domain" description="BRCT" evidence="5">
    <location>
        <begin position="828"/>
        <end position="892"/>
    </location>
</feature>
<dbReference type="Pfam" id="PF16589">
    <property type="entry name" value="BRCT_2"/>
    <property type="match status" value="1"/>
</dbReference>
<dbReference type="Proteomes" id="UP000585474">
    <property type="component" value="Unassembled WGS sequence"/>
</dbReference>
<dbReference type="GO" id="GO:0005634">
    <property type="term" value="C:nucleus"/>
    <property type="evidence" value="ECO:0007669"/>
    <property type="project" value="UniProtKB-SubCell"/>
</dbReference>
<evidence type="ECO:0000256" key="2">
    <source>
        <dbReference type="ARBA" id="ARBA00022763"/>
    </source>
</evidence>
<dbReference type="Gene3D" id="3.40.50.10190">
    <property type="entry name" value="BRCT domain"/>
    <property type="match status" value="2"/>
</dbReference>
<dbReference type="Pfam" id="PF16770">
    <property type="entry name" value="RTT107_BRCT_5"/>
    <property type="match status" value="1"/>
</dbReference>
<evidence type="ECO:0000256" key="3">
    <source>
        <dbReference type="ARBA" id="ARBA00023242"/>
    </source>
</evidence>
<dbReference type="PANTHER" id="PTHR23196">
    <property type="entry name" value="PAX TRANSCRIPTION ACTIVATION DOMAIN INTERACTING PROTEIN"/>
    <property type="match status" value="1"/>
</dbReference>
<evidence type="ECO:0000256" key="1">
    <source>
        <dbReference type="ARBA" id="ARBA00004123"/>
    </source>
</evidence>
<dbReference type="AlphaFoldDB" id="A0A7J0GS88"/>
<evidence type="ECO:0000259" key="5">
    <source>
        <dbReference type="PROSITE" id="PS50172"/>
    </source>
</evidence>
<feature type="compositionally biased region" description="Basic and acidic residues" evidence="4">
    <location>
        <begin position="478"/>
        <end position="488"/>
    </location>
</feature>
<comment type="subcellular location">
    <subcellularLocation>
        <location evidence="1">Nucleus</location>
    </subcellularLocation>
</comment>
<dbReference type="GO" id="GO:0006974">
    <property type="term" value="P:DNA damage response"/>
    <property type="evidence" value="ECO:0007669"/>
    <property type="project" value="UniProtKB-KW"/>
</dbReference>
<dbReference type="SMART" id="SM00292">
    <property type="entry name" value="BRCT"/>
    <property type="match status" value="1"/>
</dbReference>
<feature type="region of interest" description="Disordered" evidence="4">
    <location>
        <begin position="129"/>
        <end position="150"/>
    </location>
</feature>
<dbReference type="CDD" id="cd17744">
    <property type="entry name" value="BRCT_MDC1_rpt1"/>
    <property type="match status" value="1"/>
</dbReference>
<dbReference type="EMBL" id="BJWL01000023">
    <property type="protein sequence ID" value="GFZ13695.1"/>
    <property type="molecule type" value="Genomic_DNA"/>
</dbReference>
<evidence type="ECO:0000256" key="4">
    <source>
        <dbReference type="SAM" id="MobiDB-lite"/>
    </source>
</evidence>
<protein>
    <submittedName>
        <fullName evidence="6">BRCT domain-containing DNA repair protein</fullName>
    </submittedName>
</protein>
<dbReference type="OrthoDB" id="342264at2759"/>
<accession>A0A7J0GS88</accession>
<proteinExistence type="predicted"/>
<feature type="compositionally biased region" description="Polar residues" evidence="4">
    <location>
        <begin position="541"/>
        <end position="552"/>
    </location>
</feature>
<sequence>MLKNWIRDGYQTPGLIGDTVVLRSSSEETPLQNVDGDAEVQDIPDYVKDTENGVSIKELSSGAPQRTAGGDVLDTSCVQHKDFVLGSTASARKQCHIGYVRRGAGSASHRPNPIHSDACSQKQLVIKDNETPRPKDQFSGEKKVSEAVKDRDSLESNVNIGKFKDDPRSGDVLGKISTRNTLGGCKLSETKCDSSGCENDCTLLISEHDTEELRHNESQEPGELSQANALDVVDHYLSFNNMDLSEESAPTKTSRQKSPPVLCAKGPQIMARRARFVMPGTFEWVDNQIDDEEGDLLIKRKDLNLHGEGPEPASVTRHLSAIDLNVQRRRNLDVQHKEKFQGEDMAVDFSNSSFIGLNSEEVDQVSEMKFAEEIDEHLNSESGQELEARDVEPDIFDVGFDTQMAAEAMEALFYAPLPNSNLDSSHQYPDKMVEDSSIGAAEKCSFSTRDHSNSQVAARKLKQSKRPSKKLSGKKHSVHLEKTKKEHSCQSSFKLNGQGKEDKALGRDNIKKGTKNLISSVAVKHNSIEEGPSEGKHRTFSPITHETRSSPSVCPLKGIEDPIKSSGKRMSDDVMEGSDLKKRNNNSQNDDMHQVPSVRRKRLKIGLHISEEAAGVKVSQQAEKELGVAPPGSHMKLDVWSYPKGKRKNRNLPHHLKGLSDICLPSTLANGEKGNGYSIESHKKSPGNSERSCFNVYSSDNRSSADVCSRSFVMNRKMTALDPDRVQASRKSEEPDHADFTSPTDGVNGNIKLDILSRRNAKASFPKCPSPCQQYQRLRLGASHSQGRSKLQASAQQKSFQISPRRDMAYVRVVFSQNLEDDVIKQQKKILARLGSSIASCCSDATHFIADRFVRTKNMLEAIALGKPVVTHLWIDSCGQASCYIDEKNYILRDAKKEKEIGFSMPVSLVQARQNPLLKGRRVFVTPNVKPGKELIESLVKAAHGQAVDRIQEAAMKNKIFPGDVLIISSEQDYALCTPFLDKGAAVYSSELLLNGIIIQKLEFERHQLFEHRLKRNCSHTARRNMTTGLFL</sequence>
<gene>
    <name evidence="6" type="ORF">Acr_23g0020800</name>
</gene>
<keyword evidence="7" id="KW-1185">Reference proteome</keyword>